<dbReference type="Proteomes" id="UP000008493">
    <property type="component" value="Unassembled WGS sequence"/>
</dbReference>
<dbReference type="KEGG" id="abp:AGABI1DRAFT128753"/>
<dbReference type="HOGENOM" id="CLU_2922077_0_0_1"/>
<dbReference type="InParanoid" id="K5X8U4"/>
<dbReference type="RefSeq" id="XP_007330224.1">
    <property type="nucleotide sequence ID" value="XM_007330162.1"/>
</dbReference>
<dbReference type="AlphaFoldDB" id="K5X8U4"/>
<feature type="compositionally biased region" description="Polar residues" evidence="1">
    <location>
        <begin position="1"/>
        <end position="22"/>
    </location>
</feature>
<accession>K5X8U4</accession>
<gene>
    <name evidence="2" type="ORF">AGABI1DRAFT_128753</name>
</gene>
<evidence type="ECO:0000313" key="3">
    <source>
        <dbReference type="Proteomes" id="UP000008493"/>
    </source>
</evidence>
<feature type="compositionally biased region" description="Basic and acidic residues" evidence="1">
    <location>
        <begin position="27"/>
        <end position="36"/>
    </location>
</feature>
<keyword evidence="3" id="KW-1185">Reference proteome</keyword>
<dbReference type="EMBL" id="JH971390">
    <property type="protein sequence ID" value="EKM79608.1"/>
    <property type="molecule type" value="Genomic_DNA"/>
</dbReference>
<proteinExistence type="predicted"/>
<protein>
    <submittedName>
        <fullName evidence="2">Uncharacterized protein</fullName>
    </submittedName>
</protein>
<evidence type="ECO:0000256" key="1">
    <source>
        <dbReference type="SAM" id="MobiDB-lite"/>
    </source>
</evidence>
<reference evidence="3" key="1">
    <citation type="journal article" date="2012" name="Proc. Natl. Acad. Sci. U.S.A.">
        <title>Genome sequence of the button mushroom Agaricus bisporus reveals mechanisms governing adaptation to a humic-rich ecological niche.</title>
        <authorList>
            <person name="Morin E."/>
            <person name="Kohler A."/>
            <person name="Baker A.R."/>
            <person name="Foulongne-Oriol M."/>
            <person name="Lombard V."/>
            <person name="Nagy L.G."/>
            <person name="Ohm R.A."/>
            <person name="Patyshakuliyeva A."/>
            <person name="Brun A."/>
            <person name="Aerts A.L."/>
            <person name="Bailey A.M."/>
            <person name="Billette C."/>
            <person name="Coutinho P.M."/>
            <person name="Deakin G."/>
            <person name="Doddapaneni H."/>
            <person name="Floudas D."/>
            <person name="Grimwood J."/>
            <person name="Hilden K."/>
            <person name="Kuees U."/>
            <person name="LaButti K.M."/>
            <person name="Lapidus A."/>
            <person name="Lindquist E.A."/>
            <person name="Lucas S.M."/>
            <person name="Murat C."/>
            <person name="Riley R.W."/>
            <person name="Salamov A.A."/>
            <person name="Schmutz J."/>
            <person name="Subramanian V."/>
            <person name="Woesten H.A.B."/>
            <person name="Xu J."/>
            <person name="Eastwood D.C."/>
            <person name="Foster G.D."/>
            <person name="Sonnenberg A.S."/>
            <person name="Cullen D."/>
            <person name="de Vries R.P."/>
            <person name="Lundell T."/>
            <person name="Hibbett D.S."/>
            <person name="Henrissat B."/>
            <person name="Burton K.S."/>
            <person name="Kerrigan R.W."/>
            <person name="Challen M.P."/>
            <person name="Grigoriev I.V."/>
            <person name="Martin F."/>
        </authorList>
    </citation>
    <scope>NUCLEOTIDE SEQUENCE [LARGE SCALE GENOMIC DNA]</scope>
    <source>
        <strain evidence="3">JB137-S8 / ATCC MYA-4627 / FGSC 10392</strain>
    </source>
</reference>
<feature type="region of interest" description="Disordered" evidence="1">
    <location>
        <begin position="1"/>
        <end position="37"/>
    </location>
</feature>
<evidence type="ECO:0000313" key="2">
    <source>
        <dbReference type="EMBL" id="EKM79608.1"/>
    </source>
</evidence>
<name>K5X8U4_AGABU</name>
<sequence>MSPDLNNSSAKKSTSAFDTATHSPHVVLDDRDKGTEASDYGNEIIVGIIIARDAVQAPCEL</sequence>
<dbReference type="GeneID" id="18826885"/>
<organism evidence="2 3">
    <name type="scientific">Agaricus bisporus var. burnettii (strain JB137-S8 / ATCC MYA-4627 / FGSC 10392)</name>
    <name type="common">White button mushroom</name>
    <dbReference type="NCBI Taxonomy" id="597362"/>
    <lineage>
        <taxon>Eukaryota</taxon>
        <taxon>Fungi</taxon>
        <taxon>Dikarya</taxon>
        <taxon>Basidiomycota</taxon>
        <taxon>Agaricomycotina</taxon>
        <taxon>Agaricomycetes</taxon>
        <taxon>Agaricomycetidae</taxon>
        <taxon>Agaricales</taxon>
        <taxon>Agaricineae</taxon>
        <taxon>Agaricaceae</taxon>
        <taxon>Agaricus</taxon>
    </lineage>
</organism>